<evidence type="ECO:0000256" key="1">
    <source>
        <dbReference type="ARBA" id="ARBA00006247"/>
    </source>
</evidence>
<dbReference type="PANTHER" id="PTHR30575">
    <property type="entry name" value="PEPTIDASE M20"/>
    <property type="match status" value="1"/>
</dbReference>
<evidence type="ECO:0000313" key="4">
    <source>
        <dbReference type="EMBL" id="EPS32980.1"/>
    </source>
</evidence>
<proteinExistence type="inferred from homology"/>
<dbReference type="SUPFAM" id="SSF53187">
    <property type="entry name" value="Zn-dependent exopeptidases"/>
    <property type="match status" value="1"/>
</dbReference>
<dbReference type="PANTHER" id="PTHR30575:SF8">
    <property type="entry name" value="PEPTIDASE M20 DOMAIN-CONTAINING PROTEIN 2"/>
    <property type="match status" value="1"/>
</dbReference>
<protein>
    <recommendedName>
        <fullName evidence="2">Peptidase M20 domain-containing protein 2</fullName>
    </recommendedName>
</protein>
<sequence>MTASTVQINEVRAAVDAAIDELQQSLRKINHEIWSNPELAFEEHHAHDTICSFLENQGFAVTRHAYGLKTSFEASSGSGGRLINFNAEYDALPGIGHACGHNLIATSSITAFLALSFALKKFGIPGRTRLLGTPAEENGGGKALLIDAGAFQNVDICLMAHSGPKKLFPGQEPADGIAGTLMNARKNIHCEFQGKGAHAGGNPWDGVNALDALVMSYNNVAVLRQQLMPEQRVHCAFMDTPKIANVIPSYTKAFWQVRSPSLGSLNALVARVRHCIEAGALATGCSVQINEDELYTDVRLNDVLCERYQVHMDHYGRKVLKRHDKVLTASSDIGNVSYVTPTLHTMFGIPTVDKVFPHHPAYTESAGTDEAHTEALLVGKSLALIGWDMLTNDALFETAYRQWKEEIERED</sequence>
<dbReference type="eggNOG" id="ENOG502QQPD">
    <property type="taxonomic scope" value="Eukaryota"/>
</dbReference>
<dbReference type="Pfam" id="PF07687">
    <property type="entry name" value="M20_dimer"/>
    <property type="match status" value="1"/>
</dbReference>
<dbReference type="Gene3D" id="3.30.70.360">
    <property type="match status" value="1"/>
</dbReference>
<dbReference type="NCBIfam" id="TIGR01891">
    <property type="entry name" value="amidohydrolases"/>
    <property type="match status" value="1"/>
</dbReference>
<accession>S7ZQH7</accession>
<feature type="domain" description="Peptidase M20 dimerisation" evidence="3">
    <location>
        <begin position="187"/>
        <end position="279"/>
    </location>
</feature>
<keyword evidence="5" id="KW-1185">Reference proteome</keyword>
<dbReference type="InterPro" id="IPR052030">
    <property type="entry name" value="Peptidase_M20/M20A_hydrolases"/>
</dbReference>
<dbReference type="Gene3D" id="3.40.630.10">
    <property type="entry name" value="Zn peptidases"/>
    <property type="match status" value="1"/>
</dbReference>
<evidence type="ECO:0000259" key="3">
    <source>
        <dbReference type="Pfam" id="PF07687"/>
    </source>
</evidence>
<comment type="similarity">
    <text evidence="1 2">Belongs to the peptidase M20A family.</text>
</comment>
<dbReference type="STRING" id="933388.S7ZQH7"/>
<dbReference type="InterPro" id="IPR036264">
    <property type="entry name" value="Bact_exopeptidase_dim_dom"/>
</dbReference>
<dbReference type="AlphaFoldDB" id="S7ZQH7"/>
<dbReference type="PIRSF" id="PIRSF037226">
    <property type="entry name" value="Amidohydrolase_ACY1L2_prd"/>
    <property type="match status" value="1"/>
</dbReference>
<dbReference type="InterPro" id="IPR011650">
    <property type="entry name" value="Peptidase_M20_dimer"/>
</dbReference>
<dbReference type="OrthoDB" id="6119954at2759"/>
<dbReference type="HOGENOM" id="CLU_031812_1_2_1"/>
<dbReference type="FunFam" id="3.30.70.360:FF:000004">
    <property type="entry name" value="Peptidase M20 domain-containing protein 2"/>
    <property type="match status" value="1"/>
</dbReference>
<evidence type="ECO:0000313" key="5">
    <source>
        <dbReference type="Proteomes" id="UP000019376"/>
    </source>
</evidence>
<dbReference type="SUPFAM" id="SSF55031">
    <property type="entry name" value="Bacterial exopeptidase dimerisation domain"/>
    <property type="match status" value="1"/>
</dbReference>
<name>S7ZQH7_PENO1</name>
<dbReference type="PhylomeDB" id="S7ZQH7"/>
<dbReference type="Pfam" id="PF01546">
    <property type="entry name" value="Peptidase_M20"/>
    <property type="match status" value="1"/>
</dbReference>
<dbReference type="GO" id="GO:0016805">
    <property type="term" value="F:dipeptidase activity"/>
    <property type="evidence" value="ECO:0007669"/>
    <property type="project" value="InterPro"/>
</dbReference>
<dbReference type="EMBL" id="KB644414">
    <property type="protein sequence ID" value="EPS32980.1"/>
    <property type="molecule type" value="Genomic_DNA"/>
</dbReference>
<evidence type="ECO:0000256" key="2">
    <source>
        <dbReference type="PIRNR" id="PIRNR037226"/>
    </source>
</evidence>
<dbReference type="CDD" id="cd05672">
    <property type="entry name" value="M20_ACY1L2-like"/>
    <property type="match status" value="1"/>
</dbReference>
<dbReference type="InterPro" id="IPR017144">
    <property type="entry name" value="Xaa-Arg_dipeptidase"/>
</dbReference>
<reference evidence="4 5" key="1">
    <citation type="journal article" date="2013" name="PLoS ONE">
        <title>Genomic and secretomic analyses reveal unique features of the lignocellulolytic enzyme system of Penicillium decumbens.</title>
        <authorList>
            <person name="Liu G."/>
            <person name="Zhang L."/>
            <person name="Wei X."/>
            <person name="Zou G."/>
            <person name="Qin Y."/>
            <person name="Ma L."/>
            <person name="Li J."/>
            <person name="Zheng H."/>
            <person name="Wang S."/>
            <person name="Wang C."/>
            <person name="Xun L."/>
            <person name="Zhao G.-P."/>
            <person name="Zhou Z."/>
            <person name="Qu Y."/>
        </authorList>
    </citation>
    <scope>NUCLEOTIDE SEQUENCE [LARGE SCALE GENOMIC DNA]</scope>
    <source>
        <strain evidence="5">114-2 / CGMCC 5302</strain>
    </source>
</reference>
<dbReference type="InterPro" id="IPR017439">
    <property type="entry name" value="Amidohydrolase"/>
</dbReference>
<organism evidence="4 5">
    <name type="scientific">Penicillium oxalicum (strain 114-2 / CGMCC 5302)</name>
    <name type="common">Penicillium decumbens</name>
    <dbReference type="NCBI Taxonomy" id="933388"/>
    <lineage>
        <taxon>Eukaryota</taxon>
        <taxon>Fungi</taxon>
        <taxon>Dikarya</taxon>
        <taxon>Ascomycota</taxon>
        <taxon>Pezizomycotina</taxon>
        <taxon>Eurotiomycetes</taxon>
        <taxon>Eurotiomycetidae</taxon>
        <taxon>Eurotiales</taxon>
        <taxon>Aspergillaceae</taxon>
        <taxon>Penicillium</taxon>
    </lineage>
</organism>
<dbReference type="InterPro" id="IPR002933">
    <property type="entry name" value="Peptidase_M20"/>
</dbReference>
<gene>
    <name evidence="4" type="ORF">PDE_07941</name>
</gene>
<dbReference type="Proteomes" id="UP000019376">
    <property type="component" value="Unassembled WGS sequence"/>
</dbReference>